<dbReference type="Proteomes" id="UP000214739">
    <property type="component" value="Unassembled WGS sequence"/>
</dbReference>
<reference evidence="2 4" key="1">
    <citation type="journal article" date="2017" name="Biosci Microbiota Food Health">
        <title>Genomic characterization reconfirms the taxonomic status of Lactobacillus parakefiri.</title>
        <authorList>
            <person name="Tanizawa Y."/>
            <person name="Kobayashi H."/>
            <person name="Kaminuma E."/>
            <person name="Sakamoto M."/>
            <person name="Ohkuma M."/>
            <person name="Nakamura Y."/>
            <person name="Arita M."/>
            <person name="Tohno M."/>
        </authorList>
    </citation>
    <scope>NUCLEOTIDE SEQUENCE [LARGE SCALE GENOMIC DNA]</scope>
    <source>
        <strain evidence="2 4">JCM 8573</strain>
    </source>
</reference>
<dbReference type="OrthoDB" id="2324816at2"/>
<dbReference type="EMBL" id="BDGB01000005">
    <property type="protein sequence ID" value="GAW71017.1"/>
    <property type="molecule type" value="Genomic_DNA"/>
</dbReference>
<dbReference type="Proteomes" id="UP000294668">
    <property type="component" value="Unassembled WGS sequence"/>
</dbReference>
<evidence type="ECO:0000313" key="2">
    <source>
        <dbReference type="EMBL" id="GAW71017.1"/>
    </source>
</evidence>
<feature type="chain" id="PRO_5044569578" description="Surface layer protein SlpC" evidence="1">
    <location>
        <begin position="29"/>
        <end position="239"/>
    </location>
</feature>
<keyword evidence="1" id="KW-0732">Signal</keyword>
<reference evidence="3 5" key="2">
    <citation type="journal article" date="2019" name="Appl. Microbiol. Biotechnol.">
        <title>Uncovering carbohydrate metabolism through a genotype-phenotype association study of 56 lactic acid bacteria genomes.</title>
        <authorList>
            <person name="Buron-Moles G."/>
            <person name="Chailyan A."/>
            <person name="Dolejs I."/>
            <person name="Forster J."/>
            <person name="Miks M.H."/>
        </authorList>
    </citation>
    <scope>NUCLEOTIDE SEQUENCE [LARGE SCALE GENOMIC DNA]</scope>
    <source>
        <strain evidence="3 5">DSM 10551</strain>
    </source>
</reference>
<protein>
    <recommendedName>
        <fullName evidence="6">Surface layer protein SlpC</fullName>
    </recommendedName>
</protein>
<evidence type="ECO:0000256" key="1">
    <source>
        <dbReference type="SAM" id="SignalP"/>
    </source>
</evidence>
<dbReference type="EMBL" id="PUFL01000078">
    <property type="protein sequence ID" value="TDG89474.1"/>
    <property type="molecule type" value="Genomic_DNA"/>
</dbReference>
<accession>A0A224V2G3</accession>
<gene>
    <name evidence="3" type="ORF">C5L28_001988</name>
    <name evidence="2" type="ORF">LPKJCM_00088</name>
</gene>
<proteinExistence type="predicted"/>
<sequence>MKKITNKLILGIGLVLAIGALTPTLTHAAAKSMTTVTSNQVLTTDGNSRNYLTTGTAPLYSKVPVYKSSKVVTKATVLKTLSTTADAGQTYFRSYRAAETSNGDWYVKVVSFDKTYRGWIFAGTSDPTANPSEVSGGLKPTATFEESTVPSYFSNTTMYFTTPKASTLTYVAPDYTQYKVGRNLSATADFYKDPLTVTKVGTKQNNRDGNATYYYVIDAAHPQVNGWVKQSDVTTSPAN</sequence>
<reference evidence="3" key="3">
    <citation type="submission" date="2019-02" db="EMBL/GenBank/DDBJ databases">
        <authorList>
            <person name="Buron G."/>
            <person name="Chaylann A."/>
            <person name="Dolejs I."/>
            <person name="Forster J."/>
            <person name="Miks M.H."/>
        </authorList>
    </citation>
    <scope>NUCLEOTIDE SEQUENCE</scope>
    <source>
        <strain evidence="3">DSM 10551</strain>
    </source>
</reference>
<dbReference type="AlphaFoldDB" id="A0A224V2G3"/>
<evidence type="ECO:0000313" key="4">
    <source>
        <dbReference type="Proteomes" id="UP000214739"/>
    </source>
</evidence>
<evidence type="ECO:0000313" key="5">
    <source>
        <dbReference type="Proteomes" id="UP000294668"/>
    </source>
</evidence>
<evidence type="ECO:0008006" key="6">
    <source>
        <dbReference type="Google" id="ProtNLM"/>
    </source>
</evidence>
<name>A0A224V2G3_9LACO</name>
<dbReference type="RefSeq" id="WP_087069492.1">
    <property type="nucleotide sequence ID" value="NZ_BAAAXO010000066.1"/>
</dbReference>
<evidence type="ECO:0000313" key="3">
    <source>
        <dbReference type="EMBL" id="TDG89474.1"/>
    </source>
</evidence>
<comment type="caution">
    <text evidence="2">The sequence shown here is derived from an EMBL/GenBank/DDBJ whole genome shotgun (WGS) entry which is preliminary data.</text>
</comment>
<organism evidence="2 4">
    <name type="scientific">Lentilactobacillus parakefiri</name>
    <dbReference type="NCBI Taxonomy" id="152332"/>
    <lineage>
        <taxon>Bacteria</taxon>
        <taxon>Bacillati</taxon>
        <taxon>Bacillota</taxon>
        <taxon>Bacilli</taxon>
        <taxon>Lactobacillales</taxon>
        <taxon>Lactobacillaceae</taxon>
        <taxon>Lentilactobacillus</taxon>
    </lineage>
</organism>
<keyword evidence="5" id="KW-1185">Reference proteome</keyword>
<feature type="signal peptide" evidence="1">
    <location>
        <begin position="1"/>
        <end position="28"/>
    </location>
</feature>